<feature type="compositionally biased region" description="Basic and acidic residues" evidence="1">
    <location>
        <begin position="560"/>
        <end position="569"/>
    </location>
</feature>
<feature type="region of interest" description="Disordered" evidence="1">
    <location>
        <begin position="321"/>
        <end position="409"/>
    </location>
</feature>
<feature type="compositionally biased region" description="Polar residues" evidence="1">
    <location>
        <begin position="124"/>
        <end position="151"/>
    </location>
</feature>
<dbReference type="RefSeq" id="XP_016639056.1">
    <property type="nucleotide sequence ID" value="XM_016791212.1"/>
</dbReference>
<dbReference type="HOGENOM" id="CLU_017965_0_1_1"/>
<feature type="region of interest" description="Disordered" evidence="1">
    <location>
        <begin position="231"/>
        <end position="268"/>
    </location>
</feature>
<feature type="compositionally biased region" description="Basic and acidic residues" evidence="1">
    <location>
        <begin position="446"/>
        <end position="457"/>
    </location>
</feature>
<feature type="compositionally biased region" description="Acidic residues" evidence="1">
    <location>
        <begin position="498"/>
        <end position="511"/>
    </location>
</feature>
<feature type="compositionally biased region" description="Basic and acidic residues" evidence="1">
    <location>
        <begin position="480"/>
        <end position="489"/>
    </location>
</feature>
<feature type="compositionally biased region" description="Polar residues" evidence="1">
    <location>
        <begin position="242"/>
        <end position="252"/>
    </location>
</feature>
<evidence type="ECO:0000313" key="3">
    <source>
        <dbReference type="Proteomes" id="UP000028545"/>
    </source>
</evidence>
<proteinExistence type="predicted"/>
<protein>
    <submittedName>
        <fullName evidence="2">Uncharacterized protein</fullName>
    </submittedName>
</protein>
<feature type="region of interest" description="Disordered" evidence="1">
    <location>
        <begin position="61"/>
        <end position="187"/>
    </location>
</feature>
<dbReference type="AlphaFoldDB" id="A0A084FVZ5"/>
<feature type="region of interest" description="Disordered" evidence="1">
    <location>
        <begin position="1"/>
        <end position="27"/>
    </location>
</feature>
<feature type="compositionally biased region" description="Polar residues" evidence="1">
    <location>
        <begin position="1"/>
        <end position="14"/>
    </location>
</feature>
<feature type="compositionally biased region" description="Basic and acidic residues" evidence="1">
    <location>
        <begin position="62"/>
        <end position="76"/>
    </location>
</feature>
<organism evidence="2 3">
    <name type="scientific">Pseudallescheria apiosperma</name>
    <name type="common">Scedosporium apiospermum</name>
    <dbReference type="NCBI Taxonomy" id="563466"/>
    <lineage>
        <taxon>Eukaryota</taxon>
        <taxon>Fungi</taxon>
        <taxon>Dikarya</taxon>
        <taxon>Ascomycota</taxon>
        <taxon>Pezizomycotina</taxon>
        <taxon>Sordariomycetes</taxon>
        <taxon>Hypocreomycetidae</taxon>
        <taxon>Microascales</taxon>
        <taxon>Microascaceae</taxon>
        <taxon>Scedosporium</taxon>
    </lineage>
</organism>
<dbReference type="KEGG" id="sapo:SAPIO_CDS9929"/>
<dbReference type="GeneID" id="27729001"/>
<gene>
    <name evidence="2" type="ORF">SAPIO_CDS9929</name>
</gene>
<dbReference type="VEuPathDB" id="FungiDB:SAPIO_CDS9929"/>
<dbReference type="EMBL" id="JOWA01000154">
    <property type="protein sequence ID" value="KEZ39257.1"/>
    <property type="molecule type" value="Genomic_DNA"/>
</dbReference>
<dbReference type="Proteomes" id="UP000028545">
    <property type="component" value="Unassembled WGS sequence"/>
</dbReference>
<feature type="compositionally biased region" description="Basic residues" evidence="1">
    <location>
        <begin position="458"/>
        <end position="467"/>
    </location>
</feature>
<feature type="compositionally biased region" description="Basic and acidic residues" evidence="1">
    <location>
        <begin position="382"/>
        <end position="404"/>
    </location>
</feature>
<sequence>MAASTEALSFSNLYPNRPIRPLPKRRLRERLSPEVAESIKYPPSTRIPSIFYPAYPTDIAEDGYHREEVPHSRDTADGNTPNDEVRQFVGAGGDASRNGVDVEPGDRQGPRSAMVPRSPPEILSNRSGARQTPQIDQTRHPNSMLPSTDVSTDGYESYENTNNKKKRKIPTAGDSSLGSSHSTSDGSAVPISAGLAAVHMQNDTLGNSQYGALHGSSVNNKGISGAGRGMFGRVRNGRSPLRTLSNASNWTDRNAKPRPAGQWASPCADAPERGIISSAIAKASKTPTDQGQENISLLQNPSVVRSTPASTQFTFTCESQVPGTYRGDLVGSGLPPPGYMSSSKQSSMAHAMGSLNEPPPGHHDGLKGPGQSSGVRQKKNRKSIDRELEEQARQRRAKAQENRRRNPVPPEEEWVCDFCIYERIWGKPSGLVRAYEERERRERIAEMNKKRRLEQVKARSRKSKKQPKSTGGKAGNATKSHHDIPEHDAPGGVHGDLGSDEDDGTSEEYADESFNHIDDVDEGDLASVEGDVSNTGHISHNYHRSNGGGGDGDASSLSRGRPEAHGLVK</sequence>
<name>A0A084FVZ5_PSEDA</name>
<evidence type="ECO:0000313" key="2">
    <source>
        <dbReference type="EMBL" id="KEZ39257.1"/>
    </source>
</evidence>
<evidence type="ECO:0000256" key="1">
    <source>
        <dbReference type="SAM" id="MobiDB-lite"/>
    </source>
</evidence>
<dbReference type="OMA" id="LEDIWIC"/>
<reference evidence="2 3" key="1">
    <citation type="journal article" date="2014" name="Genome Announc.">
        <title>Draft genome sequence of the pathogenic fungus Scedosporium apiospermum.</title>
        <authorList>
            <person name="Vandeputte P."/>
            <person name="Ghamrawi S."/>
            <person name="Rechenmann M."/>
            <person name="Iltis A."/>
            <person name="Giraud S."/>
            <person name="Fleury M."/>
            <person name="Thornton C."/>
            <person name="Delhaes L."/>
            <person name="Meyer W."/>
            <person name="Papon N."/>
            <person name="Bouchara J.P."/>
        </authorList>
    </citation>
    <scope>NUCLEOTIDE SEQUENCE [LARGE SCALE GENOMIC DNA]</scope>
    <source>
        <strain evidence="2 3">IHEM 14462</strain>
    </source>
</reference>
<comment type="caution">
    <text evidence="2">The sequence shown here is derived from an EMBL/GenBank/DDBJ whole genome shotgun (WGS) entry which is preliminary data.</text>
</comment>
<keyword evidence="3" id="KW-1185">Reference proteome</keyword>
<accession>A0A084FVZ5</accession>
<dbReference type="OrthoDB" id="4174342at2759"/>
<feature type="compositionally biased region" description="Low complexity" evidence="1">
    <location>
        <begin position="173"/>
        <end position="187"/>
    </location>
</feature>
<feature type="region of interest" description="Disordered" evidence="1">
    <location>
        <begin position="446"/>
        <end position="569"/>
    </location>
</feature>